<dbReference type="HOGENOM" id="CLU_135573_4_1_11"/>
<dbReference type="EMBL" id="JLXW01000011">
    <property type="protein sequence ID" value="KBZ59195.1"/>
    <property type="molecule type" value="Genomic_DNA"/>
</dbReference>
<organism evidence="3 4">
    <name type="scientific">Mycobacterium [tuberculosis] TKK-01-0051</name>
    <dbReference type="NCBI Taxonomy" id="1324261"/>
    <lineage>
        <taxon>Bacteria</taxon>
        <taxon>Bacillati</taxon>
        <taxon>Actinomycetota</taxon>
        <taxon>Actinomycetes</taxon>
        <taxon>Mycobacteriales</taxon>
        <taxon>Mycobacteriaceae</taxon>
        <taxon>Mycobacterium</taxon>
        <taxon>Mycobacterium avium complex (MAC)</taxon>
    </lineage>
</organism>
<dbReference type="Proteomes" id="UP000025947">
    <property type="component" value="Unassembled WGS sequence"/>
</dbReference>
<dbReference type="InterPro" id="IPR007969">
    <property type="entry name" value="DUF732"/>
</dbReference>
<evidence type="ECO:0000259" key="2">
    <source>
        <dbReference type="Pfam" id="PF05305"/>
    </source>
</evidence>
<proteinExistence type="predicted"/>
<keyword evidence="1" id="KW-0732">Signal</keyword>
<dbReference type="PATRIC" id="fig|1324261.3.peg.4791"/>
<dbReference type="RefSeq" id="WP_044487125.1">
    <property type="nucleotide sequence ID" value="NZ_KK328284.1"/>
</dbReference>
<evidence type="ECO:0000313" key="4">
    <source>
        <dbReference type="Proteomes" id="UP000025947"/>
    </source>
</evidence>
<gene>
    <name evidence="3" type="ORF">K875_04751</name>
</gene>
<keyword evidence="4" id="KW-1185">Reference proteome</keyword>
<name>A0A051TQV6_9MYCO</name>
<reference evidence="3 4" key="1">
    <citation type="submission" date="2014-04" db="EMBL/GenBank/DDBJ databases">
        <title>The Genome Sequence of Mycobacterium tuberculosis TKK-01-0051.</title>
        <authorList>
            <consortium name="The Broad Institute Genomics Platform"/>
            <consortium name="The Broad Institute Genome Sequencing Center for Infectious Disease"/>
            <person name="Earl A.M."/>
            <person name="Cohen K."/>
            <person name="Pym A."/>
            <person name="Bishai W."/>
            <person name="Maharaj K."/>
            <person name="Desjardins C."/>
            <person name="Abeel T."/>
            <person name="Young S."/>
            <person name="Zeng Q."/>
            <person name="Gargeya S."/>
            <person name="Abouelleil A."/>
            <person name="Alvarado L."/>
            <person name="Chapman S.B."/>
            <person name="Gainer-Dewar J."/>
            <person name="Goldberg J."/>
            <person name="Griggs A."/>
            <person name="Gujja S."/>
            <person name="Hansen M."/>
            <person name="Howarth C."/>
            <person name="Imamovic A."/>
            <person name="Larimer J."/>
            <person name="Murphy C."/>
            <person name="Naylor J."/>
            <person name="Pearson M."/>
            <person name="Poon T.W."/>
            <person name="Priest M."/>
            <person name="Roberts A."/>
            <person name="Saif S."/>
            <person name="Shea T."/>
            <person name="Sykes S."/>
            <person name="Wortman J."/>
            <person name="Nusbaum C."/>
            <person name="Birren B."/>
        </authorList>
    </citation>
    <scope>NUCLEOTIDE SEQUENCE [LARGE SCALE GENOMIC DNA]</scope>
    <source>
        <strain evidence="3 4">TKK-01-0051</strain>
    </source>
</reference>
<protein>
    <recommendedName>
        <fullName evidence="2">DUF732 domain-containing protein</fullName>
    </recommendedName>
</protein>
<feature type="domain" description="DUF732" evidence="2">
    <location>
        <begin position="32"/>
        <end position="104"/>
    </location>
</feature>
<evidence type="ECO:0000313" key="3">
    <source>
        <dbReference type="EMBL" id="KBZ59195.1"/>
    </source>
</evidence>
<dbReference type="Pfam" id="PF05305">
    <property type="entry name" value="DUF732"/>
    <property type="match status" value="1"/>
</dbReference>
<feature type="chain" id="PRO_5001564204" description="DUF732 domain-containing protein" evidence="1">
    <location>
        <begin position="30"/>
        <end position="109"/>
    </location>
</feature>
<comment type="caution">
    <text evidence="3">The sequence shown here is derived from an EMBL/GenBank/DDBJ whole genome shotgun (WGS) entry which is preliminary data.</text>
</comment>
<evidence type="ECO:0000256" key="1">
    <source>
        <dbReference type="SAM" id="SignalP"/>
    </source>
</evidence>
<dbReference type="AlphaFoldDB" id="A0A051TQV6"/>
<sequence length="109" mass="11081">MNITARLSGPIAVGLAAFVVVATAPTANADPADDNFLRALTQRGLSWPGGNDQTMINVGHAVCADWAGGDTMAQTVDDVQKALGVSTNGAGTVIGAATASYCPEFRSKM</sequence>
<feature type="signal peptide" evidence="1">
    <location>
        <begin position="1"/>
        <end position="29"/>
    </location>
</feature>
<accession>A0A051TQV6</accession>